<dbReference type="Proteomes" id="UP000193030">
    <property type="component" value="Unassembled WGS sequence"/>
</dbReference>
<dbReference type="EMBL" id="NCUG01000004">
    <property type="protein sequence ID" value="ORO50800.1"/>
    <property type="molecule type" value="Genomic_DNA"/>
</dbReference>
<dbReference type="Pfam" id="PF05738">
    <property type="entry name" value="Cna_B"/>
    <property type="match status" value="1"/>
</dbReference>
<dbReference type="Gene3D" id="2.60.40.1140">
    <property type="entry name" value="Collagen-binding surface protein Cna, B-type domain"/>
    <property type="match status" value="1"/>
</dbReference>
<protein>
    <recommendedName>
        <fullName evidence="1">CNA-B domain-containing protein</fullName>
    </recommendedName>
</protein>
<feature type="domain" description="CNA-B" evidence="1">
    <location>
        <begin position="1"/>
        <end position="60"/>
    </location>
</feature>
<sequence>ANNWTASFEQQPVSATLGGEAHQYTVKEVGEILNNIQVTGKWYGVGYAGSMKEGFTITNKEKTPWAPMIPPT</sequence>
<feature type="non-terminal residue" evidence="2">
    <location>
        <position position="72"/>
    </location>
</feature>
<organism evidence="2 3">
    <name type="scientific">Streptococcus oralis subsp. tigurinus</name>
    <dbReference type="NCBI Taxonomy" id="1077464"/>
    <lineage>
        <taxon>Bacteria</taxon>
        <taxon>Bacillati</taxon>
        <taxon>Bacillota</taxon>
        <taxon>Bacilli</taxon>
        <taxon>Lactobacillales</taxon>
        <taxon>Streptococcaceae</taxon>
        <taxon>Streptococcus</taxon>
    </lineage>
</organism>
<dbReference type="InterPro" id="IPR008454">
    <property type="entry name" value="Collagen-bd_Cna-like_B-typ_dom"/>
</dbReference>
<dbReference type="AlphaFoldDB" id="A0A1X1GV85"/>
<gene>
    <name evidence="2" type="ORF">B7725_00020</name>
</gene>
<comment type="caution">
    <text evidence="2">The sequence shown here is derived from an EMBL/GenBank/DDBJ whole genome shotgun (WGS) entry which is preliminary data.</text>
</comment>
<name>A0A1X1GV85_STROR</name>
<evidence type="ECO:0000313" key="2">
    <source>
        <dbReference type="EMBL" id="ORO50800.1"/>
    </source>
</evidence>
<evidence type="ECO:0000313" key="3">
    <source>
        <dbReference type="Proteomes" id="UP000193030"/>
    </source>
</evidence>
<dbReference type="RefSeq" id="WP_142357335.1">
    <property type="nucleotide sequence ID" value="NZ_NCUG01000004.1"/>
</dbReference>
<reference evidence="2 3" key="1">
    <citation type="journal article" date="2016" name="Eur. J. Clin. Microbiol. Infect. Dis.">
        <title>Whole genome sequencing as a tool for phylogenetic analysis of clinical strains of Mitis group streptococci.</title>
        <authorList>
            <person name="Rasmussen L.H."/>
            <person name="Dargis R."/>
            <person name="Hojholt K."/>
            <person name="Christensen J.J."/>
            <person name="Skovgaard O."/>
            <person name="Justesen U.S."/>
            <person name="Rosenvinge F.S."/>
            <person name="Moser C."/>
            <person name="Lukjancenko O."/>
            <person name="Rasmussen S."/>
            <person name="Nielsen X.C."/>
        </authorList>
    </citation>
    <scope>NUCLEOTIDE SEQUENCE [LARGE SCALE GENOMIC DNA]</scope>
    <source>
        <strain evidence="2 3">OD_314165_09</strain>
    </source>
</reference>
<evidence type="ECO:0000259" key="1">
    <source>
        <dbReference type="Pfam" id="PF05738"/>
    </source>
</evidence>
<feature type="non-terminal residue" evidence="2">
    <location>
        <position position="1"/>
    </location>
</feature>
<accession>A0A1X1GV85</accession>
<proteinExistence type="predicted"/>